<sequence length="119" mass="12974">MKLEKVKQLLNAAVLTGGEHLDEEVYVACGCDLMSDVLRYAKDDGLLLTGLVNKQVLNTADIANMRSVVFVRSKVPGEAILKMARDIDMLIMTTDLPLFESCGILYSDGLKGATPNNEL</sequence>
<dbReference type="EMBL" id="FNOU01000019">
    <property type="protein sequence ID" value="SDY19339.1"/>
    <property type="molecule type" value="Genomic_DNA"/>
</dbReference>
<dbReference type="InterPro" id="IPR028979">
    <property type="entry name" value="Ser_kin/Pase_Hpr-like_N_sf"/>
</dbReference>
<dbReference type="STRING" id="1528.SAMN04488579_11949"/>
<proteinExistence type="predicted"/>
<protein>
    <recommendedName>
        <fullName evidence="3">DRTGG domain-containing protein</fullName>
    </recommendedName>
</protein>
<reference evidence="2" key="1">
    <citation type="submission" date="2016-10" db="EMBL/GenBank/DDBJ databases">
        <authorList>
            <person name="Varghese N."/>
            <person name="Submissions S."/>
        </authorList>
    </citation>
    <scope>NUCLEOTIDE SEQUENCE [LARGE SCALE GENOMIC DNA]</scope>
    <source>
        <strain evidence="2">VPI 5359</strain>
    </source>
</reference>
<organism evidence="1 2">
    <name type="scientific">Eubacterium barkeri</name>
    <name type="common">Clostridium barkeri</name>
    <dbReference type="NCBI Taxonomy" id="1528"/>
    <lineage>
        <taxon>Bacteria</taxon>
        <taxon>Bacillati</taxon>
        <taxon>Bacillota</taxon>
        <taxon>Clostridia</taxon>
        <taxon>Eubacteriales</taxon>
        <taxon>Eubacteriaceae</taxon>
        <taxon>Eubacterium</taxon>
    </lineage>
</organism>
<keyword evidence="2" id="KW-1185">Reference proteome</keyword>
<dbReference type="RefSeq" id="WP_090246343.1">
    <property type="nucleotide sequence ID" value="NZ_FNOU01000019.1"/>
</dbReference>
<dbReference type="Proteomes" id="UP000199652">
    <property type="component" value="Unassembled WGS sequence"/>
</dbReference>
<dbReference type="Gene3D" id="3.40.1390.20">
    <property type="entry name" value="HprK N-terminal domain-like"/>
    <property type="match status" value="1"/>
</dbReference>
<evidence type="ECO:0000313" key="2">
    <source>
        <dbReference type="Proteomes" id="UP000199652"/>
    </source>
</evidence>
<gene>
    <name evidence="1" type="ORF">SAMN04488579_11949</name>
</gene>
<name>A0A1H3HX66_EUBBA</name>
<evidence type="ECO:0000313" key="1">
    <source>
        <dbReference type="EMBL" id="SDY19339.1"/>
    </source>
</evidence>
<evidence type="ECO:0008006" key="3">
    <source>
        <dbReference type="Google" id="ProtNLM"/>
    </source>
</evidence>
<accession>A0A1H3HX66</accession>
<dbReference type="AlphaFoldDB" id="A0A1H3HX66"/>
<dbReference type="SUPFAM" id="SSF75138">
    <property type="entry name" value="HprK N-terminal domain-like"/>
    <property type="match status" value="1"/>
</dbReference>
<dbReference type="OrthoDB" id="9800390at2"/>